<name>A0A0C3RFT5_9PORP</name>
<evidence type="ECO:0000313" key="3">
    <source>
        <dbReference type="Proteomes" id="UP000031937"/>
    </source>
</evidence>
<proteinExistence type="predicted"/>
<dbReference type="RefSeq" id="WP_041501999.1">
    <property type="nucleotide sequence ID" value="NZ_JPIT01000007.1"/>
</dbReference>
<dbReference type="SUPFAM" id="SSF82153">
    <property type="entry name" value="FAS1 domain"/>
    <property type="match status" value="1"/>
</dbReference>
<gene>
    <name evidence="1" type="ORF">BA92_12525</name>
    <name evidence="2" type="ORF">IE90_00710</name>
</gene>
<keyword evidence="4" id="KW-1185">Reference proteome</keyword>
<dbReference type="EMBL" id="JPIT01000007">
    <property type="protein sequence ID" value="KIO47154.1"/>
    <property type="molecule type" value="Genomic_DNA"/>
</dbReference>
<evidence type="ECO:0000313" key="1">
    <source>
        <dbReference type="EMBL" id="KIO44189.1"/>
    </source>
</evidence>
<keyword evidence="1" id="KW-0449">Lipoprotein</keyword>
<sequence>MKKIYRLLGLISVVVLMASCLKDNYIDTGLSNGRFNGSLLEYMEANAYDWDSTVLLVRRAGPRMVRIFEGKDPEFPEITFLGPTNHSIRRYLIQNGYKQVSDLDPQWCEDVLLKHLLKGKIYLDDIPAGRPTERGEPIGVGTGGDDYTTLSGQTVWLFTIRGTYGGLPEKGAKQIQGFTIYSWKRIFIASSNIEPDHCVVHSLYYGFTLGDM</sequence>
<protein>
    <submittedName>
        <fullName evidence="1">Lipoprotein</fullName>
    </submittedName>
</protein>
<reference evidence="1 4" key="1">
    <citation type="submission" date="2014-07" db="EMBL/GenBank/DDBJ databases">
        <title>Porphyromonadaceae bacterium OUH 308042 = ATCC BAA-2681 = DSM 28342 draft genome.</title>
        <authorList>
            <person name="Sydenham T.V."/>
            <person name="Hasman H."/>
            <person name="Justensen U.S."/>
        </authorList>
    </citation>
    <scope>NUCLEOTIDE SEQUENCE [LARGE SCALE GENOMIC DNA]</scope>
    <source>
        <strain evidence="1 4">OUH 308042</strain>
    </source>
</reference>
<dbReference type="AlphaFoldDB" id="A0A0C3RFT5"/>
<accession>A0A0C3RFT5</accession>
<dbReference type="Gene3D" id="2.30.180.10">
    <property type="entry name" value="FAS1 domain"/>
    <property type="match status" value="1"/>
</dbReference>
<evidence type="ECO:0000313" key="4">
    <source>
        <dbReference type="Proteomes" id="UP000031980"/>
    </source>
</evidence>
<dbReference type="InterPro" id="IPR036378">
    <property type="entry name" value="FAS1_dom_sf"/>
</dbReference>
<dbReference type="Proteomes" id="UP000031980">
    <property type="component" value="Unassembled WGS sequence"/>
</dbReference>
<comment type="caution">
    <text evidence="1">The sequence shown here is derived from an EMBL/GenBank/DDBJ whole genome shotgun (WGS) entry which is preliminary data.</text>
</comment>
<reference evidence="2 3" key="2">
    <citation type="submission" date="2014-07" db="EMBL/GenBank/DDBJ databases">
        <title>Porphyromonadaceae bacterium OUH 334697 = ATCC BAA-2682 = DSM 28341 draft genome.</title>
        <authorList>
            <person name="Sydenham T.V."/>
            <person name="Hasman H."/>
            <person name="Justesen U.S."/>
        </authorList>
    </citation>
    <scope>NUCLEOTIDE SEQUENCE [LARGE SCALE GENOMIC DNA]</scope>
    <source>
        <strain evidence="2 3">OUH 334697</strain>
    </source>
</reference>
<dbReference type="EMBL" id="JPIU01000040">
    <property type="protein sequence ID" value="KIO44189.1"/>
    <property type="molecule type" value="Genomic_DNA"/>
</dbReference>
<evidence type="ECO:0000313" key="2">
    <source>
        <dbReference type="EMBL" id="KIO47154.1"/>
    </source>
</evidence>
<organism evidence="1 4">
    <name type="scientific">Sanguibacteroides justesenii</name>
    <dbReference type="NCBI Taxonomy" id="1547597"/>
    <lineage>
        <taxon>Bacteria</taxon>
        <taxon>Pseudomonadati</taxon>
        <taxon>Bacteroidota</taxon>
        <taxon>Bacteroidia</taxon>
        <taxon>Bacteroidales</taxon>
        <taxon>Porphyromonadaceae</taxon>
        <taxon>Sanguibacteroides</taxon>
    </lineage>
</organism>
<dbReference type="PROSITE" id="PS51257">
    <property type="entry name" value="PROKAR_LIPOPROTEIN"/>
    <property type="match status" value="1"/>
</dbReference>
<dbReference type="Proteomes" id="UP000031937">
    <property type="component" value="Unassembled WGS sequence"/>
</dbReference>